<accession>A0A4V1LQD5</accession>
<name>A0A4V1LQD5_9BACT</name>
<dbReference type="GO" id="GO:0003677">
    <property type="term" value="F:DNA binding"/>
    <property type="evidence" value="ECO:0007669"/>
    <property type="project" value="UniProtKB-KW"/>
</dbReference>
<evidence type="ECO:0000256" key="2">
    <source>
        <dbReference type="ARBA" id="ARBA00023125"/>
    </source>
</evidence>
<sequence>LFTGGAITKVLKKLEKKNYIIRLENEFDKRSKLVQLTSLGKETHDKVMKDVLNFEEECFSELNIEELELFISLLLKLLKK</sequence>
<dbReference type="Gene3D" id="1.10.10.10">
    <property type="entry name" value="Winged helix-like DNA-binding domain superfamily/Winged helix DNA-binding domain"/>
    <property type="match status" value="1"/>
</dbReference>
<dbReference type="InterPro" id="IPR036388">
    <property type="entry name" value="WH-like_DNA-bd_sf"/>
</dbReference>
<dbReference type="RefSeq" id="WP_128983859.1">
    <property type="nucleotide sequence ID" value="NZ_PDKJ01000058.1"/>
</dbReference>
<evidence type="ECO:0000259" key="4">
    <source>
        <dbReference type="PROSITE" id="PS50995"/>
    </source>
</evidence>
<gene>
    <name evidence="5" type="ORF">CRV08_15850</name>
</gene>
<dbReference type="SUPFAM" id="SSF46785">
    <property type="entry name" value="Winged helix' DNA-binding domain"/>
    <property type="match status" value="1"/>
</dbReference>
<dbReference type="PROSITE" id="PS50995">
    <property type="entry name" value="HTH_MARR_2"/>
    <property type="match status" value="1"/>
</dbReference>
<dbReference type="Proteomes" id="UP000290172">
    <property type="component" value="Unassembled WGS sequence"/>
</dbReference>
<dbReference type="EMBL" id="PDKJ01000058">
    <property type="protein sequence ID" value="RXJ64318.1"/>
    <property type="molecule type" value="Genomic_DNA"/>
</dbReference>
<keyword evidence="3" id="KW-0804">Transcription</keyword>
<feature type="non-terminal residue" evidence="5">
    <location>
        <position position="1"/>
    </location>
</feature>
<dbReference type="PANTHER" id="PTHR42756:SF1">
    <property type="entry name" value="TRANSCRIPTIONAL REPRESSOR OF EMRAB OPERON"/>
    <property type="match status" value="1"/>
</dbReference>
<dbReference type="GO" id="GO:0003700">
    <property type="term" value="F:DNA-binding transcription factor activity"/>
    <property type="evidence" value="ECO:0007669"/>
    <property type="project" value="InterPro"/>
</dbReference>
<dbReference type="PANTHER" id="PTHR42756">
    <property type="entry name" value="TRANSCRIPTIONAL REGULATOR, MARR"/>
    <property type="match status" value="1"/>
</dbReference>
<evidence type="ECO:0000256" key="3">
    <source>
        <dbReference type="ARBA" id="ARBA00023163"/>
    </source>
</evidence>
<comment type="caution">
    <text evidence="5">The sequence shown here is derived from an EMBL/GenBank/DDBJ whole genome shotgun (WGS) entry which is preliminary data.</text>
</comment>
<feature type="domain" description="HTH marR-type" evidence="4">
    <location>
        <begin position="1"/>
        <end position="79"/>
    </location>
</feature>
<dbReference type="PRINTS" id="PR00598">
    <property type="entry name" value="HTHMARR"/>
</dbReference>
<protein>
    <submittedName>
        <fullName evidence="5">MarR family transcriptional regulator</fullName>
    </submittedName>
</protein>
<keyword evidence="1" id="KW-0805">Transcription regulation</keyword>
<dbReference type="InterPro" id="IPR000835">
    <property type="entry name" value="HTH_MarR-typ"/>
</dbReference>
<dbReference type="InterPro" id="IPR036390">
    <property type="entry name" value="WH_DNA-bd_sf"/>
</dbReference>
<evidence type="ECO:0000313" key="5">
    <source>
        <dbReference type="EMBL" id="RXJ64318.1"/>
    </source>
</evidence>
<dbReference type="Pfam" id="PF01047">
    <property type="entry name" value="MarR"/>
    <property type="match status" value="1"/>
</dbReference>
<dbReference type="AlphaFoldDB" id="A0A4V1LQD5"/>
<evidence type="ECO:0000313" key="6">
    <source>
        <dbReference type="Proteomes" id="UP000290172"/>
    </source>
</evidence>
<organism evidence="5 6">
    <name type="scientific">Halarcobacter ebronensis</name>
    <dbReference type="NCBI Taxonomy" id="1462615"/>
    <lineage>
        <taxon>Bacteria</taxon>
        <taxon>Pseudomonadati</taxon>
        <taxon>Campylobacterota</taxon>
        <taxon>Epsilonproteobacteria</taxon>
        <taxon>Campylobacterales</taxon>
        <taxon>Arcobacteraceae</taxon>
        <taxon>Halarcobacter</taxon>
    </lineage>
</organism>
<evidence type="ECO:0000256" key="1">
    <source>
        <dbReference type="ARBA" id="ARBA00023015"/>
    </source>
</evidence>
<proteinExistence type="predicted"/>
<keyword evidence="2" id="KW-0238">DNA-binding</keyword>
<reference evidence="5 6" key="1">
    <citation type="submission" date="2017-10" db="EMBL/GenBank/DDBJ databases">
        <title>Genomics of the genus Arcobacter.</title>
        <authorList>
            <person name="Perez-Cataluna A."/>
            <person name="Figueras M.J."/>
        </authorList>
    </citation>
    <scope>NUCLEOTIDE SEQUENCE [LARGE SCALE GENOMIC DNA]</scope>
    <source>
        <strain evidence="5 6">CECT 8993</strain>
    </source>
</reference>